<evidence type="ECO:0000313" key="2">
    <source>
        <dbReference type="EMBL" id="CAK8676496.1"/>
    </source>
</evidence>
<name>A0ABP0F9W0_CLALP</name>
<accession>A0ABP0F9W0</accession>
<reference evidence="2 3" key="1">
    <citation type="submission" date="2024-02" db="EMBL/GenBank/DDBJ databases">
        <authorList>
            <person name="Daric V."/>
            <person name="Darras S."/>
        </authorList>
    </citation>
    <scope>NUCLEOTIDE SEQUENCE [LARGE SCALE GENOMIC DNA]</scope>
</reference>
<proteinExistence type="predicted"/>
<organism evidence="2 3">
    <name type="scientific">Clavelina lepadiformis</name>
    <name type="common">Light-bulb sea squirt</name>
    <name type="synonym">Ascidia lepadiformis</name>
    <dbReference type="NCBI Taxonomy" id="159417"/>
    <lineage>
        <taxon>Eukaryota</taxon>
        <taxon>Metazoa</taxon>
        <taxon>Chordata</taxon>
        <taxon>Tunicata</taxon>
        <taxon>Ascidiacea</taxon>
        <taxon>Aplousobranchia</taxon>
        <taxon>Clavelinidae</taxon>
        <taxon>Clavelina</taxon>
    </lineage>
</organism>
<keyword evidence="3" id="KW-1185">Reference proteome</keyword>
<feature type="region of interest" description="Disordered" evidence="1">
    <location>
        <begin position="61"/>
        <end position="81"/>
    </location>
</feature>
<gene>
    <name evidence="2" type="ORF">CVLEPA_LOCUS5962</name>
</gene>
<comment type="caution">
    <text evidence="2">The sequence shown here is derived from an EMBL/GenBank/DDBJ whole genome shotgun (WGS) entry which is preliminary data.</text>
</comment>
<dbReference type="EMBL" id="CAWYQH010000035">
    <property type="protein sequence ID" value="CAK8676496.1"/>
    <property type="molecule type" value="Genomic_DNA"/>
</dbReference>
<sequence>MLNFSSSIKLNVRENRTVPLAILHRHNLHFHLKGQLLQERSRAKFLEVAVALFTDPLHCTRSLSRSGDESAGEAVPYGYSP</sequence>
<dbReference type="Proteomes" id="UP001642483">
    <property type="component" value="Unassembled WGS sequence"/>
</dbReference>
<protein>
    <submittedName>
        <fullName evidence="2">Uncharacterized protein</fullName>
    </submittedName>
</protein>
<evidence type="ECO:0000313" key="3">
    <source>
        <dbReference type="Proteomes" id="UP001642483"/>
    </source>
</evidence>
<evidence type="ECO:0000256" key="1">
    <source>
        <dbReference type="SAM" id="MobiDB-lite"/>
    </source>
</evidence>